<proteinExistence type="predicted"/>
<dbReference type="Proteomes" id="UP000324091">
    <property type="component" value="Chromosome 10"/>
</dbReference>
<reference evidence="1 2" key="1">
    <citation type="submission" date="2019-04" db="EMBL/GenBank/DDBJ databases">
        <title>Chromosome genome assembly for Takifugu flavidus.</title>
        <authorList>
            <person name="Xiao S."/>
        </authorList>
    </citation>
    <scope>NUCLEOTIDE SEQUENCE [LARGE SCALE GENOMIC DNA]</scope>
    <source>
        <strain evidence="1">HTHZ2018</strain>
        <tissue evidence="1">Muscle</tissue>
    </source>
</reference>
<comment type="caution">
    <text evidence="1">The sequence shown here is derived from an EMBL/GenBank/DDBJ whole genome shotgun (WGS) entry which is preliminary data.</text>
</comment>
<protein>
    <submittedName>
        <fullName evidence="1">Uncharacterized protein</fullName>
    </submittedName>
</protein>
<accession>A0A5C6PP79</accession>
<dbReference type="EMBL" id="RHFK02000002">
    <property type="protein sequence ID" value="TWW80050.1"/>
    <property type="molecule type" value="Genomic_DNA"/>
</dbReference>
<gene>
    <name evidence="1" type="ORF">D4764_10G0010800</name>
</gene>
<keyword evidence="2" id="KW-1185">Reference proteome</keyword>
<evidence type="ECO:0000313" key="1">
    <source>
        <dbReference type="EMBL" id="TWW80050.1"/>
    </source>
</evidence>
<name>A0A5C6PP79_9TELE</name>
<sequence length="81" mass="8815">MPKPPHLAPLNAEEQRLYSELLPDGRASHSISKGRPLEIGCSGTFSYYQNTFHVVSALGLEPGTLCFSAQFPTDRASTAHN</sequence>
<dbReference type="AlphaFoldDB" id="A0A5C6PP79"/>
<evidence type="ECO:0000313" key="2">
    <source>
        <dbReference type="Proteomes" id="UP000324091"/>
    </source>
</evidence>
<organism evidence="1 2">
    <name type="scientific">Takifugu flavidus</name>
    <name type="common">sansaifugu</name>
    <dbReference type="NCBI Taxonomy" id="433684"/>
    <lineage>
        <taxon>Eukaryota</taxon>
        <taxon>Metazoa</taxon>
        <taxon>Chordata</taxon>
        <taxon>Craniata</taxon>
        <taxon>Vertebrata</taxon>
        <taxon>Euteleostomi</taxon>
        <taxon>Actinopterygii</taxon>
        <taxon>Neopterygii</taxon>
        <taxon>Teleostei</taxon>
        <taxon>Neoteleostei</taxon>
        <taxon>Acanthomorphata</taxon>
        <taxon>Eupercaria</taxon>
        <taxon>Tetraodontiformes</taxon>
        <taxon>Tetradontoidea</taxon>
        <taxon>Tetraodontidae</taxon>
        <taxon>Takifugu</taxon>
    </lineage>
</organism>